<dbReference type="Proteomes" id="UP000807025">
    <property type="component" value="Unassembled WGS sequence"/>
</dbReference>
<keyword evidence="3" id="KW-1185">Reference proteome</keyword>
<evidence type="ECO:0000256" key="1">
    <source>
        <dbReference type="SAM" id="MobiDB-lite"/>
    </source>
</evidence>
<dbReference type="AlphaFoldDB" id="A0A9P6A1J7"/>
<name>A0A9P6A1J7_PLEER</name>
<gene>
    <name evidence="2" type="ORF">BDN71DRAFT_1552207</name>
</gene>
<organism evidence="2 3">
    <name type="scientific">Pleurotus eryngii</name>
    <name type="common">Boletus of the steppes</name>
    <dbReference type="NCBI Taxonomy" id="5323"/>
    <lineage>
        <taxon>Eukaryota</taxon>
        <taxon>Fungi</taxon>
        <taxon>Dikarya</taxon>
        <taxon>Basidiomycota</taxon>
        <taxon>Agaricomycotina</taxon>
        <taxon>Agaricomycetes</taxon>
        <taxon>Agaricomycetidae</taxon>
        <taxon>Agaricales</taxon>
        <taxon>Pleurotineae</taxon>
        <taxon>Pleurotaceae</taxon>
        <taxon>Pleurotus</taxon>
    </lineage>
</organism>
<proteinExistence type="predicted"/>
<evidence type="ECO:0000313" key="3">
    <source>
        <dbReference type="Proteomes" id="UP000807025"/>
    </source>
</evidence>
<feature type="region of interest" description="Disordered" evidence="1">
    <location>
        <begin position="48"/>
        <end position="112"/>
    </location>
</feature>
<protein>
    <submittedName>
        <fullName evidence="2">Uncharacterized protein</fullName>
    </submittedName>
</protein>
<comment type="caution">
    <text evidence="2">The sequence shown here is derived from an EMBL/GenBank/DDBJ whole genome shotgun (WGS) entry which is preliminary data.</text>
</comment>
<dbReference type="EMBL" id="MU154552">
    <property type="protein sequence ID" value="KAF9496515.1"/>
    <property type="molecule type" value="Genomic_DNA"/>
</dbReference>
<feature type="compositionally biased region" description="Polar residues" evidence="1">
    <location>
        <begin position="65"/>
        <end position="74"/>
    </location>
</feature>
<reference evidence="2" key="1">
    <citation type="submission" date="2020-11" db="EMBL/GenBank/DDBJ databases">
        <authorList>
            <consortium name="DOE Joint Genome Institute"/>
            <person name="Ahrendt S."/>
            <person name="Riley R."/>
            <person name="Andreopoulos W."/>
            <person name="Labutti K."/>
            <person name="Pangilinan J."/>
            <person name="Ruiz-Duenas F.J."/>
            <person name="Barrasa J.M."/>
            <person name="Sanchez-Garcia M."/>
            <person name="Camarero S."/>
            <person name="Miyauchi S."/>
            <person name="Serrano A."/>
            <person name="Linde D."/>
            <person name="Babiker R."/>
            <person name="Drula E."/>
            <person name="Ayuso-Fernandez I."/>
            <person name="Pacheco R."/>
            <person name="Padilla G."/>
            <person name="Ferreira P."/>
            <person name="Barriuso J."/>
            <person name="Kellner H."/>
            <person name="Castanera R."/>
            <person name="Alfaro M."/>
            <person name="Ramirez L."/>
            <person name="Pisabarro A.G."/>
            <person name="Kuo A."/>
            <person name="Tritt A."/>
            <person name="Lipzen A."/>
            <person name="He G."/>
            <person name="Yan M."/>
            <person name="Ng V."/>
            <person name="Cullen D."/>
            <person name="Martin F."/>
            <person name="Rosso M.-N."/>
            <person name="Henrissat B."/>
            <person name="Hibbett D."/>
            <person name="Martinez A.T."/>
            <person name="Grigoriev I.V."/>
        </authorList>
    </citation>
    <scope>NUCLEOTIDE SEQUENCE</scope>
    <source>
        <strain evidence="2">ATCC 90797</strain>
    </source>
</reference>
<sequence length="166" mass="18802">MPRVLDDLLDKIDIPPPGLQANHFPVAHAANDWYSSFQMNMESNQDIMMEGPEGNLQRDKEGQAQDVQMGNEEQAQNDEMGGEELLQDQWRNEEDHNRPQSGPTYQKQGAGPQAELYGRIQGLVNEMWVDHQILVQQMSIGFERMADLIQQVLEHCVAEETSIPSG</sequence>
<evidence type="ECO:0000313" key="2">
    <source>
        <dbReference type="EMBL" id="KAF9496515.1"/>
    </source>
</evidence>
<accession>A0A9P6A1J7</accession>